<proteinExistence type="predicted"/>
<evidence type="ECO:0000256" key="1">
    <source>
        <dbReference type="SAM" id="SignalP"/>
    </source>
</evidence>
<sequence>MKTVLPAVLLTLAALTTTLAAPSAQAGADGASRIENVALGVIDLTPGDGSGPSYTLNYGDSRLLTYSNTLNNGGNYTQLSVYPAPFSAGQAVLPASAGPGTAVAGTTGAVGNVAATAAAAMSLGIGNYVGAEGYQQVGLTLAPHTLLTVGGDLLTQARRTMEAGENYAVFSWASIDITDAEGTTSTTLNRESALRWDDPYATEAARQERFLLAFANPGDYELFVTLSFLAYTDITVNPVNAGGGVAPVPEPETWATLLAGLLLTGSLARRHPLRGQCRHSDTASSLNSPARV</sequence>
<evidence type="ECO:0000313" key="3">
    <source>
        <dbReference type="Proteomes" id="UP001326110"/>
    </source>
</evidence>
<dbReference type="EMBL" id="CP140152">
    <property type="protein sequence ID" value="WQH04145.1"/>
    <property type="molecule type" value="Genomic_DNA"/>
</dbReference>
<feature type="signal peptide" evidence="1">
    <location>
        <begin position="1"/>
        <end position="20"/>
    </location>
</feature>
<organism evidence="2 3">
    <name type="scientific">Duganella zoogloeoides</name>
    <dbReference type="NCBI Taxonomy" id="75659"/>
    <lineage>
        <taxon>Bacteria</taxon>
        <taxon>Pseudomonadati</taxon>
        <taxon>Pseudomonadota</taxon>
        <taxon>Betaproteobacteria</taxon>
        <taxon>Burkholderiales</taxon>
        <taxon>Oxalobacteraceae</taxon>
        <taxon>Telluria group</taxon>
        <taxon>Duganella</taxon>
    </lineage>
</organism>
<accession>A0ABZ0XYE2</accession>
<name>A0ABZ0XYE2_9BURK</name>
<evidence type="ECO:0000313" key="2">
    <source>
        <dbReference type="EMBL" id="WQH04145.1"/>
    </source>
</evidence>
<feature type="chain" id="PRO_5045977358" evidence="1">
    <location>
        <begin position="21"/>
        <end position="292"/>
    </location>
</feature>
<protein>
    <submittedName>
        <fullName evidence="2">PEP-CTERM domain protein</fullName>
    </submittedName>
</protein>
<keyword evidence="1" id="KW-0732">Signal</keyword>
<dbReference type="RefSeq" id="WP_019923494.1">
    <property type="nucleotide sequence ID" value="NZ_CP140152.1"/>
</dbReference>
<dbReference type="GeneID" id="43165104"/>
<reference evidence="2 3" key="1">
    <citation type="submission" date="2023-11" db="EMBL/GenBank/DDBJ databases">
        <title>MicrobeMod: A computational toolkit for identifying prokaryotic methylation and restriction-modification with nanopore sequencing.</title>
        <authorList>
            <person name="Crits-Christoph A."/>
            <person name="Kang S.C."/>
            <person name="Lee H."/>
            <person name="Ostrov N."/>
        </authorList>
    </citation>
    <scope>NUCLEOTIDE SEQUENCE [LARGE SCALE GENOMIC DNA]</scope>
    <source>
        <strain evidence="2 3">ATCC 25935</strain>
    </source>
</reference>
<gene>
    <name evidence="2" type="ORF">SR858_24360</name>
</gene>
<dbReference type="Proteomes" id="UP001326110">
    <property type="component" value="Chromosome"/>
</dbReference>
<keyword evidence="3" id="KW-1185">Reference proteome</keyword>